<keyword evidence="2" id="KW-1185">Reference proteome</keyword>
<proteinExistence type="predicted"/>
<dbReference type="PATRIC" id="fig|1035195.3.peg.1949"/>
<dbReference type="STRING" id="1035195.HMPREF9997_02174"/>
<dbReference type="AlphaFoldDB" id="L1MB79"/>
<dbReference type="HOGENOM" id="CLU_3250117_0_0_11"/>
<dbReference type="Proteomes" id="UP000010445">
    <property type="component" value="Unassembled WGS sequence"/>
</dbReference>
<gene>
    <name evidence="1" type="ORF">HMPREF9997_02174</name>
</gene>
<reference evidence="1 2" key="1">
    <citation type="submission" date="2012-05" db="EMBL/GenBank/DDBJ databases">
        <authorList>
            <person name="Weinstock G."/>
            <person name="Sodergren E."/>
            <person name="Lobos E.A."/>
            <person name="Fulton L."/>
            <person name="Fulton R."/>
            <person name="Courtney L."/>
            <person name="Fronick C."/>
            <person name="O'Laughlin M."/>
            <person name="Godfrey J."/>
            <person name="Wilson R.M."/>
            <person name="Miner T."/>
            <person name="Farmer C."/>
            <person name="Delehaunty K."/>
            <person name="Cordes M."/>
            <person name="Minx P."/>
            <person name="Tomlinson C."/>
            <person name="Chen J."/>
            <person name="Wollam A."/>
            <person name="Pepin K.H."/>
            <person name="Bhonagiri V."/>
            <person name="Zhang X."/>
            <person name="Suruliraj S."/>
            <person name="Warren W."/>
            <person name="Mitreva M."/>
            <person name="Mardis E.R."/>
            <person name="Wilson R.K."/>
        </authorList>
    </citation>
    <scope>NUCLEOTIDE SEQUENCE [LARGE SCALE GENOMIC DNA]</scope>
    <source>
        <strain evidence="1 2">F0235</strain>
    </source>
</reference>
<evidence type="ECO:0000313" key="2">
    <source>
        <dbReference type="Proteomes" id="UP000010445"/>
    </source>
</evidence>
<dbReference type="EMBL" id="AMEM01000037">
    <property type="protein sequence ID" value="EKX88503.1"/>
    <property type="molecule type" value="Genomic_DNA"/>
</dbReference>
<evidence type="ECO:0000313" key="1">
    <source>
        <dbReference type="EMBL" id="EKX88503.1"/>
    </source>
</evidence>
<comment type="caution">
    <text evidence="1">The sequence shown here is derived from an EMBL/GenBank/DDBJ whole genome shotgun (WGS) entry which is preliminary data.</text>
</comment>
<sequence length="42" mass="4536">MRELALFPVVGQPVRAGEGEACQVYWKLGGGIEFTATIQPDT</sequence>
<accession>L1MB79</accession>
<organism evidence="1 2">
    <name type="scientific">Corynebacterium durum F0235</name>
    <dbReference type="NCBI Taxonomy" id="1035195"/>
    <lineage>
        <taxon>Bacteria</taxon>
        <taxon>Bacillati</taxon>
        <taxon>Actinomycetota</taxon>
        <taxon>Actinomycetes</taxon>
        <taxon>Mycobacteriales</taxon>
        <taxon>Corynebacteriaceae</taxon>
        <taxon>Corynebacterium</taxon>
    </lineage>
</organism>
<protein>
    <submittedName>
        <fullName evidence="1">Uncharacterized protein</fullName>
    </submittedName>
</protein>
<name>L1MB79_9CORY</name>